<name>A0A5B7J1E1_PORTR</name>
<organism evidence="1 2">
    <name type="scientific">Portunus trituberculatus</name>
    <name type="common">Swimming crab</name>
    <name type="synonym">Neptunus trituberculatus</name>
    <dbReference type="NCBI Taxonomy" id="210409"/>
    <lineage>
        <taxon>Eukaryota</taxon>
        <taxon>Metazoa</taxon>
        <taxon>Ecdysozoa</taxon>
        <taxon>Arthropoda</taxon>
        <taxon>Crustacea</taxon>
        <taxon>Multicrustacea</taxon>
        <taxon>Malacostraca</taxon>
        <taxon>Eumalacostraca</taxon>
        <taxon>Eucarida</taxon>
        <taxon>Decapoda</taxon>
        <taxon>Pleocyemata</taxon>
        <taxon>Brachyura</taxon>
        <taxon>Eubrachyura</taxon>
        <taxon>Portunoidea</taxon>
        <taxon>Portunidae</taxon>
        <taxon>Portuninae</taxon>
        <taxon>Portunus</taxon>
    </lineage>
</organism>
<protein>
    <submittedName>
        <fullName evidence="1">Uncharacterized protein</fullName>
    </submittedName>
</protein>
<sequence length="13" mass="1548">MWARALFFPAPQL</sequence>
<dbReference type="EMBL" id="VSRR010078236">
    <property type="protein sequence ID" value="MPC88585.1"/>
    <property type="molecule type" value="Genomic_DNA"/>
</dbReference>
<keyword evidence="2" id="KW-1185">Reference proteome</keyword>
<gene>
    <name evidence="1" type="ORF">E2C01_083499</name>
</gene>
<evidence type="ECO:0000313" key="1">
    <source>
        <dbReference type="EMBL" id="MPC88585.1"/>
    </source>
</evidence>
<accession>A0A5B7J1E1</accession>
<proteinExistence type="predicted"/>
<comment type="caution">
    <text evidence="1">The sequence shown here is derived from an EMBL/GenBank/DDBJ whole genome shotgun (WGS) entry which is preliminary data.</text>
</comment>
<evidence type="ECO:0000313" key="2">
    <source>
        <dbReference type="Proteomes" id="UP000324222"/>
    </source>
</evidence>
<reference evidence="1 2" key="1">
    <citation type="submission" date="2019-05" db="EMBL/GenBank/DDBJ databases">
        <title>Another draft genome of Portunus trituberculatus and its Hox gene families provides insights of decapod evolution.</title>
        <authorList>
            <person name="Jeong J.-H."/>
            <person name="Song I."/>
            <person name="Kim S."/>
            <person name="Choi T."/>
            <person name="Kim D."/>
            <person name="Ryu S."/>
            <person name="Kim W."/>
        </authorList>
    </citation>
    <scope>NUCLEOTIDE SEQUENCE [LARGE SCALE GENOMIC DNA]</scope>
    <source>
        <tissue evidence="1">Muscle</tissue>
    </source>
</reference>
<dbReference type="Proteomes" id="UP000324222">
    <property type="component" value="Unassembled WGS sequence"/>
</dbReference>